<proteinExistence type="predicted"/>
<dbReference type="VEuPathDB" id="FungiDB:ATCC64974_46480"/>
<dbReference type="EMBL" id="NKJJ02000007">
    <property type="protein sequence ID" value="TPR07980.1"/>
    <property type="molecule type" value="Genomic_DNA"/>
</dbReference>
<dbReference type="Proteomes" id="UP000197666">
    <property type="component" value="Unassembled WGS sequence"/>
</dbReference>
<protein>
    <recommendedName>
        <fullName evidence="1">SRR1-like domain-containing protein</fullName>
    </recommendedName>
</protein>
<organism evidence="2 3">
    <name type="scientific">Aspergillus niger</name>
    <dbReference type="NCBI Taxonomy" id="5061"/>
    <lineage>
        <taxon>Eukaryota</taxon>
        <taxon>Fungi</taxon>
        <taxon>Dikarya</taxon>
        <taxon>Ascomycota</taxon>
        <taxon>Pezizomycotina</taxon>
        <taxon>Eurotiomycetes</taxon>
        <taxon>Eurotiomycetidae</taxon>
        <taxon>Eurotiales</taxon>
        <taxon>Aspergillaceae</taxon>
        <taxon>Aspergillus</taxon>
        <taxon>Aspergillus subgen. Circumdati</taxon>
    </lineage>
</organism>
<feature type="domain" description="SRR1-like" evidence="1">
    <location>
        <begin position="37"/>
        <end position="146"/>
    </location>
</feature>
<dbReference type="VEuPathDB" id="FungiDB:An07g04640"/>
<name>A0A505I8D8_ASPNG</name>
<evidence type="ECO:0000313" key="2">
    <source>
        <dbReference type="EMBL" id="TPR07980.1"/>
    </source>
</evidence>
<evidence type="ECO:0000313" key="3">
    <source>
        <dbReference type="Proteomes" id="UP000197666"/>
    </source>
</evidence>
<reference evidence="3" key="1">
    <citation type="submission" date="2018-10" db="EMBL/GenBank/DDBJ databases">
        <title>FDA dAtabase for Regulatory Grade micrObial Sequences (FDA-ARGOS): Supporting development and validation of Infectious Disease Dx tests.</title>
        <authorList>
            <person name="Kerrigan L."/>
            <person name="Tallon L."/>
            <person name="Sadzewicz L."/>
            <person name="Sengamalay N."/>
            <person name="Ott S."/>
            <person name="Godinez A."/>
            <person name="Nagaraj S."/>
            <person name="Vavikolanu K."/>
            <person name="Nadendla S."/>
            <person name="George J."/>
            <person name="Sichtig H."/>
        </authorList>
    </citation>
    <scope>NUCLEOTIDE SEQUENCE [LARGE SCALE GENOMIC DNA]</scope>
    <source>
        <strain evidence="3">FDAARGOS_311</strain>
    </source>
</reference>
<sequence>MPHSSRKKHPNNSAQAQKRLQITDATGWTHVTTGGKARRSPTIKTYAQDPVFNTLDTSLLSSLDITVLESPHAFEKVTSRTFLFCPGAERTHLEQMLALDPAFLFGGPLEDVESEVVSAFVKRRGSVRVPLFEAQEHAFWNMRVYYPLEREGEV</sequence>
<dbReference type="PANTHER" id="PTHR42080">
    <property type="entry name" value="SRR1 DOMAIN-CONTAINING PROTEIN"/>
    <property type="match status" value="1"/>
</dbReference>
<dbReference type="VEuPathDB" id="FungiDB:ASPNIDRAFT2_1184099"/>
<dbReference type="InterPro" id="IPR012942">
    <property type="entry name" value="SRR1-like"/>
</dbReference>
<accession>A0A505I8D8</accession>
<evidence type="ECO:0000259" key="1">
    <source>
        <dbReference type="Pfam" id="PF07985"/>
    </source>
</evidence>
<dbReference type="VEuPathDB" id="FungiDB:M747DRAFT_338333"/>
<dbReference type="AlphaFoldDB" id="A0A505I8D8"/>
<dbReference type="PANTHER" id="PTHR42080:SF1">
    <property type="entry name" value="SRR1-LIKE DOMAIN-CONTAINING PROTEIN"/>
    <property type="match status" value="1"/>
</dbReference>
<comment type="caution">
    <text evidence="2">The sequence shown here is derived from an EMBL/GenBank/DDBJ whole genome shotgun (WGS) entry which is preliminary data.</text>
</comment>
<gene>
    <name evidence="2" type="ORF">CAN33_0016550</name>
</gene>
<dbReference type="Pfam" id="PF07985">
    <property type="entry name" value="SRR1"/>
    <property type="match status" value="1"/>
</dbReference>